<sequence length="374" mass="41328">MSLLLAFRRWWAILFVAVLSLPAIGHFLPDLPAPMRTVVAPEARWWEEANKRMDPYLNNTFGFRGAVLAAHGAYVRFIGAPRGPSVLRGTDGSLFYTGDHALEQSVGQLLRPALVGEFVDWVISLKREIEPWGGRLVVVIAPNAQTIQFDHLPDYARRQMKRPTEYDLLDADLAKAGIAHADLRPPLLAAKAAGPVYWRFDTHWNQRGALIGFNAALAAVGRADLEINPDEALGPPEPRTDGDLVRLTGNGTTEPADVQYPVKPPVAVGAASLTPLPGITQARSPRFPFPPLAFETGHPGPRIMVIGDSFTYGLWKDYLAYRSSAFVWTHHLFCRGDPAPIARFKPEILIVAAAERLFPCPLKVPEWAESEVRR</sequence>
<dbReference type="GO" id="GO:0016740">
    <property type="term" value="F:transferase activity"/>
    <property type="evidence" value="ECO:0007669"/>
    <property type="project" value="UniProtKB-KW"/>
</dbReference>
<dbReference type="Proteomes" id="UP000533469">
    <property type="component" value="Unassembled WGS sequence"/>
</dbReference>
<organism evidence="8 9">
    <name type="scientific">Ancylobacter tetraedralis</name>
    <dbReference type="NCBI Taxonomy" id="217068"/>
    <lineage>
        <taxon>Bacteria</taxon>
        <taxon>Pseudomonadati</taxon>
        <taxon>Pseudomonadota</taxon>
        <taxon>Alphaproteobacteria</taxon>
        <taxon>Hyphomicrobiales</taxon>
        <taxon>Xanthobacteraceae</taxon>
        <taxon>Ancylobacter</taxon>
    </lineage>
</organism>
<evidence type="ECO:0000259" key="7">
    <source>
        <dbReference type="Pfam" id="PF16822"/>
    </source>
</evidence>
<keyword evidence="9" id="KW-1185">Reference proteome</keyword>
<comment type="pathway">
    <text evidence="2">Glycan biosynthesis; alginate biosynthesis.</text>
</comment>
<evidence type="ECO:0000313" key="9">
    <source>
        <dbReference type="Proteomes" id="UP000533469"/>
    </source>
</evidence>
<evidence type="ECO:0000256" key="2">
    <source>
        <dbReference type="ARBA" id="ARBA00005182"/>
    </source>
</evidence>
<evidence type="ECO:0000256" key="5">
    <source>
        <dbReference type="ARBA" id="ARBA00022764"/>
    </source>
</evidence>
<evidence type="ECO:0000313" key="8">
    <source>
        <dbReference type="EMBL" id="MBB3770879.1"/>
    </source>
</evidence>
<dbReference type="GO" id="GO:0042121">
    <property type="term" value="P:alginic acid biosynthetic process"/>
    <property type="evidence" value="ECO:0007669"/>
    <property type="project" value="UniProtKB-UniPathway"/>
</dbReference>
<dbReference type="Pfam" id="PF16822">
    <property type="entry name" value="ALGX"/>
    <property type="match status" value="1"/>
</dbReference>
<comment type="caution">
    <text evidence="8">The sequence shown here is derived from an EMBL/GenBank/DDBJ whole genome shotgun (WGS) entry which is preliminary data.</text>
</comment>
<evidence type="ECO:0000256" key="3">
    <source>
        <dbReference type="ARBA" id="ARBA00022679"/>
    </source>
</evidence>
<feature type="domain" description="AlgX/AlgJ SGNH hydrolase-like" evidence="7">
    <location>
        <begin position="86"/>
        <end position="250"/>
    </location>
</feature>
<keyword evidence="6" id="KW-0016">Alginate biosynthesis</keyword>
<dbReference type="RefSeq" id="WP_183189036.1">
    <property type="nucleotide sequence ID" value="NZ_JACICD010000002.1"/>
</dbReference>
<dbReference type="InterPro" id="IPR031811">
    <property type="entry name" value="ALGX/ALGJ_SGNH-like"/>
</dbReference>
<comment type="subcellular location">
    <subcellularLocation>
        <location evidence="1">Periplasm</location>
    </subcellularLocation>
</comment>
<proteinExistence type="predicted"/>
<evidence type="ECO:0000256" key="4">
    <source>
        <dbReference type="ARBA" id="ARBA00022729"/>
    </source>
</evidence>
<dbReference type="UniPathway" id="UPA00286"/>
<protein>
    <recommendedName>
        <fullName evidence="7">AlgX/AlgJ SGNH hydrolase-like domain-containing protein</fullName>
    </recommendedName>
</protein>
<accession>A0A839Z5E6</accession>
<gene>
    <name evidence="8" type="ORF">FHS55_001474</name>
</gene>
<dbReference type="EMBL" id="JACICD010000002">
    <property type="protein sequence ID" value="MBB3770879.1"/>
    <property type="molecule type" value="Genomic_DNA"/>
</dbReference>
<dbReference type="GO" id="GO:0042597">
    <property type="term" value="C:periplasmic space"/>
    <property type="evidence" value="ECO:0007669"/>
    <property type="project" value="UniProtKB-SubCell"/>
</dbReference>
<evidence type="ECO:0000256" key="6">
    <source>
        <dbReference type="ARBA" id="ARBA00022841"/>
    </source>
</evidence>
<dbReference type="AlphaFoldDB" id="A0A839Z5E6"/>
<reference evidence="8 9" key="1">
    <citation type="submission" date="2020-08" db="EMBL/GenBank/DDBJ databases">
        <title>Genomic Encyclopedia of Type Strains, Phase IV (KMG-IV): sequencing the most valuable type-strain genomes for metagenomic binning, comparative biology and taxonomic classification.</title>
        <authorList>
            <person name="Goeker M."/>
        </authorList>
    </citation>
    <scope>NUCLEOTIDE SEQUENCE [LARGE SCALE GENOMIC DNA]</scope>
    <source>
        <strain evidence="8 9">DSM 5895</strain>
    </source>
</reference>
<name>A0A839Z5E6_9HYPH</name>
<evidence type="ECO:0000256" key="1">
    <source>
        <dbReference type="ARBA" id="ARBA00004418"/>
    </source>
</evidence>
<keyword evidence="4" id="KW-0732">Signal</keyword>
<keyword evidence="3" id="KW-0808">Transferase</keyword>
<keyword evidence="5" id="KW-0574">Periplasm</keyword>